<accession>A0A5J4X5P5</accession>
<reference evidence="1 2" key="1">
    <citation type="submission" date="2019-03" db="EMBL/GenBank/DDBJ databases">
        <title>Single cell metagenomics reveals metabolic interactions within the superorganism composed of flagellate Streblomastix strix and complex community of Bacteroidetes bacteria on its surface.</title>
        <authorList>
            <person name="Treitli S.C."/>
            <person name="Kolisko M."/>
            <person name="Husnik F."/>
            <person name="Keeling P."/>
            <person name="Hampl V."/>
        </authorList>
    </citation>
    <scope>NUCLEOTIDE SEQUENCE [LARGE SCALE GENOMIC DNA]</scope>
    <source>
        <strain evidence="1">ST1C</strain>
    </source>
</reference>
<dbReference type="Proteomes" id="UP000324800">
    <property type="component" value="Unassembled WGS sequence"/>
</dbReference>
<evidence type="ECO:0000313" key="1">
    <source>
        <dbReference type="EMBL" id="KAA6401849.1"/>
    </source>
</evidence>
<name>A0A5J4X5P5_9EUKA</name>
<proteinExistence type="predicted"/>
<evidence type="ECO:0000313" key="2">
    <source>
        <dbReference type="Proteomes" id="UP000324800"/>
    </source>
</evidence>
<organism evidence="1 2">
    <name type="scientific">Streblomastix strix</name>
    <dbReference type="NCBI Taxonomy" id="222440"/>
    <lineage>
        <taxon>Eukaryota</taxon>
        <taxon>Metamonada</taxon>
        <taxon>Preaxostyla</taxon>
        <taxon>Oxymonadida</taxon>
        <taxon>Streblomastigidae</taxon>
        <taxon>Streblomastix</taxon>
    </lineage>
</organism>
<protein>
    <submittedName>
        <fullName evidence="1">Uncharacterized protein</fullName>
    </submittedName>
</protein>
<comment type="caution">
    <text evidence="1">The sequence shown here is derived from an EMBL/GenBank/DDBJ whole genome shotgun (WGS) entry which is preliminary data.</text>
</comment>
<sequence>MYMKLAPNLLKHWIIPIQIGAITTEGTRNTQERLNFIRSSNENKKIEKYGSPEFEQLLKDIVGQISDLIETIGDVNLGTKIKPIRQGDIQQLRDKEREGD</sequence>
<gene>
    <name evidence="1" type="ORF">EZS28_002626</name>
</gene>
<dbReference type="EMBL" id="SNRW01000326">
    <property type="protein sequence ID" value="KAA6401849.1"/>
    <property type="molecule type" value="Genomic_DNA"/>
</dbReference>
<dbReference type="AlphaFoldDB" id="A0A5J4X5P5"/>